<accession>A0A9E7GE25</accession>
<dbReference type="EMBL" id="CP097508">
    <property type="protein sequence ID" value="URE11443.1"/>
    <property type="molecule type" value="Genomic_DNA"/>
</dbReference>
<organism evidence="1 2">
    <name type="scientific">Musa troglodytarum</name>
    <name type="common">fe'i banana</name>
    <dbReference type="NCBI Taxonomy" id="320322"/>
    <lineage>
        <taxon>Eukaryota</taxon>
        <taxon>Viridiplantae</taxon>
        <taxon>Streptophyta</taxon>
        <taxon>Embryophyta</taxon>
        <taxon>Tracheophyta</taxon>
        <taxon>Spermatophyta</taxon>
        <taxon>Magnoliopsida</taxon>
        <taxon>Liliopsida</taxon>
        <taxon>Zingiberales</taxon>
        <taxon>Musaceae</taxon>
        <taxon>Musa</taxon>
    </lineage>
</organism>
<proteinExistence type="predicted"/>
<keyword evidence="2" id="KW-1185">Reference proteome</keyword>
<gene>
    <name evidence="1" type="ORF">MUK42_35612</name>
</gene>
<sequence length="63" mass="6739">MKVDIKFPSTLSDKASDVISNVIVLAVQSKLICSGNGLVMEQQGDAVSFFQVVKAVQPLEDAE</sequence>
<evidence type="ECO:0000313" key="2">
    <source>
        <dbReference type="Proteomes" id="UP001055439"/>
    </source>
</evidence>
<dbReference type="Proteomes" id="UP001055439">
    <property type="component" value="Chromosome 6"/>
</dbReference>
<protein>
    <submittedName>
        <fullName evidence="1">Uncharacterized protein</fullName>
    </submittedName>
</protein>
<dbReference type="AlphaFoldDB" id="A0A9E7GE25"/>
<reference evidence="1" key="1">
    <citation type="submission" date="2022-05" db="EMBL/GenBank/DDBJ databases">
        <title>The Musa troglodytarum L. genome provides insights into the mechanism of non-climacteric behaviour and enrichment of carotenoids.</title>
        <authorList>
            <person name="Wang J."/>
        </authorList>
    </citation>
    <scope>NUCLEOTIDE SEQUENCE</scope>
    <source>
        <tissue evidence="1">Leaf</tissue>
    </source>
</reference>
<name>A0A9E7GE25_9LILI</name>
<feature type="non-terminal residue" evidence="1">
    <location>
        <position position="63"/>
    </location>
</feature>
<evidence type="ECO:0000313" key="1">
    <source>
        <dbReference type="EMBL" id="URE11443.1"/>
    </source>
</evidence>